<dbReference type="CDD" id="cd00801">
    <property type="entry name" value="INT_P4_C"/>
    <property type="match status" value="1"/>
</dbReference>
<dbReference type="PANTHER" id="PTHR30629:SF2">
    <property type="entry name" value="PROPHAGE INTEGRASE INTS-RELATED"/>
    <property type="match status" value="1"/>
</dbReference>
<evidence type="ECO:0000259" key="6">
    <source>
        <dbReference type="PROSITE" id="PS51898"/>
    </source>
</evidence>
<name>A0ABS8XI55_9BURK</name>
<dbReference type="InterPro" id="IPR013762">
    <property type="entry name" value="Integrase-like_cat_sf"/>
</dbReference>
<dbReference type="InterPro" id="IPR025166">
    <property type="entry name" value="Integrase_DNA_bind_dom"/>
</dbReference>
<evidence type="ECO:0000256" key="1">
    <source>
        <dbReference type="ARBA" id="ARBA00008857"/>
    </source>
</evidence>
<evidence type="ECO:0000256" key="2">
    <source>
        <dbReference type="ARBA" id="ARBA00022908"/>
    </source>
</evidence>
<dbReference type="InterPro" id="IPR010998">
    <property type="entry name" value="Integrase_recombinase_N"/>
</dbReference>
<feature type="compositionally biased region" description="Basic and acidic residues" evidence="5">
    <location>
        <begin position="75"/>
        <end position="93"/>
    </location>
</feature>
<dbReference type="InterPro" id="IPR002104">
    <property type="entry name" value="Integrase_catalytic"/>
</dbReference>
<sequence length="408" mass="45462">MSKAQKDGAPLRLTDSDGLRLDVRPTGSGWWRLRYRHDGKEGMLSLGTYPEVSLAQARERRTDMRRQLAAGHNPSDQRKADKTEAKRLQEANRRAAAGEPQEGSFQAVALDWYAVQSSKWASSYGEKVLARFKADVFPFIGTRQVAELTPPELLKVFQGIQARGAIETALRARAECSQVFRFAVVKGLVQSDPCRDLTGALQTPTVRHFAAVTDPAQLAQLLRACEGYTGTPIVRAALKLAPMLFVRPGELRFAAWSEFDLEAATWTIPAARMKRNRHDKLNGAPHWVPLPRQALDVLRTLRPLTVATGWVFPGERKRDKPISENTVNAALRGLGFGKETVTGHGFRATARTLLAERLGQPEAVIEAQLAHSVPDALGRAYNRTQWIDMRRTMMQTWADYLDRLCNGT</sequence>
<feature type="region of interest" description="Disordered" evidence="5">
    <location>
        <begin position="68"/>
        <end position="100"/>
    </location>
</feature>
<dbReference type="InterPro" id="IPR011010">
    <property type="entry name" value="DNA_brk_join_enz"/>
</dbReference>
<evidence type="ECO:0000256" key="3">
    <source>
        <dbReference type="ARBA" id="ARBA00023125"/>
    </source>
</evidence>
<dbReference type="InterPro" id="IPR053876">
    <property type="entry name" value="Phage_int_M"/>
</dbReference>
<evidence type="ECO:0000256" key="4">
    <source>
        <dbReference type="ARBA" id="ARBA00023172"/>
    </source>
</evidence>
<dbReference type="PANTHER" id="PTHR30629">
    <property type="entry name" value="PROPHAGE INTEGRASE"/>
    <property type="match status" value="1"/>
</dbReference>
<dbReference type="Pfam" id="PF00589">
    <property type="entry name" value="Phage_integrase"/>
    <property type="match status" value="1"/>
</dbReference>
<dbReference type="GO" id="GO:0003677">
    <property type="term" value="F:DNA binding"/>
    <property type="evidence" value="ECO:0007669"/>
    <property type="project" value="UniProtKB-KW"/>
</dbReference>
<accession>A0ABS8XI55</accession>
<feature type="domain" description="Tyr recombinase" evidence="6">
    <location>
        <begin position="208"/>
        <end position="394"/>
    </location>
</feature>
<dbReference type="PROSITE" id="PS51898">
    <property type="entry name" value="TYR_RECOMBINASE"/>
    <property type="match status" value="1"/>
</dbReference>
<gene>
    <name evidence="7" type="ORF">LXT12_14785</name>
</gene>
<comment type="caution">
    <text evidence="7">The sequence shown here is derived from an EMBL/GenBank/DDBJ whole genome shotgun (WGS) entry which is preliminary data.</text>
</comment>
<dbReference type="InterPro" id="IPR038488">
    <property type="entry name" value="Integrase_DNA-bd_sf"/>
</dbReference>
<dbReference type="Gene3D" id="1.10.443.10">
    <property type="entry name" value="Intergrase catalytic core"/>
    <property type="match status" value="1"/>
</dbReference>
<keyword evidence="8" id="KW-1185">Reference proteome</keyword>
<dbReference type="Gene3D" id="1.10.150.130">
    <property type="match status" value="1"/>
</dbReference>
<dbReference type="Pfam" id="PF13356">
    <property type="entry name" value="Arm-DNA-bind_3"/>
    <property type="match status" value="1"/>
</dbReference>
<dbReference type="Gene3D" id="3.30.160.390">
    <property type="entry name" value="Integrase, DNA-binding domain"/>
    <property type="match status" value="1"/>
</dbReference>
<organism evidence="7 8">
    <name type="scientific">Pelomonas caseinilytica</name>
    <dbReference type="NCBI Taxonomy" id="2906763"/>
    <lineage>
        <taxon>Bacteria</taxon>
        <taxon>Pseudomonadati</taxon>
        <taxon>Pseudomonadota</taxon>
        <taxon>Betaproteobacteria</taxon>
        <taxon>Burkholderiales</taxon>
        <taxon>Sphaerotilaceae</taxon>
        <taxon>Roseateles</taxon>
    </lineage>
</organism>
<keyword evidence="4" id="KW-0233">DNA recombination</keyword>
<reference evidence="7 8" key="1">
    <citation type="submission" date="2021-12" db="EMBL/GenBank/DDBJ databases">
        <title>Genome seq of p7.</title>
        <authorList>
            <person name="Seo T."/>
        </authorList>
    </citation>
    <scope>NUCLEOTIDE SEQUENCE [LARGE SCALE GENOMIC DNA]</scope>
    <source>
        <strain evidence="7 8">P7</strain>
    </source>
</reference>
<dbReference type="EMBL" id="JAJTWT010000005">
    <property type="protein sequence ID" value="MCE4538516.1"/>
    <property type="molecule type" value="Genomic_DNA"/>
</dbReference>
<evidence type="ECO:0000313" key="8">
    <source>
        <dbReference type="Proteomes" id="UP001201463"/>
    </source>
</evidence>
<proteinExistence type="inferred from homology"/>
<keyword evidence="2" id="KW-0229">DNA integration</keyword>
<comment type="similarity">
    <text evidence="1">Belongs to the 'phage' integrase family.</text>
</comment>
<keyword evidence="3 7" id="KW-0238">DNA-binding</keyword>
<evidence type="ECO:0000313" key="7">
    <source>
        <dbReference type="EMBL" id="MCE4538516.1"/>
    </source>
</evidence>
<dbReference type="InterPro" id="IPR050808">
    <property type="entry name" value="Phage_Integrase"/>
</dbReference>
<evidence type="ECO:0000256" key="5">
    <source>
        <dbReference type="SAM" id="MobiDB-lite"/>
    </source>
</evidence>
<dbReference type="Proteomes" id="UP001201463">
    <property type="component" value="Unassembled WGS sequence"/>
</dbReference>
<dbReference type="SUPFAM" id="SSF56349">
    <property type="entry name" value="DNA breaking-rejoining enzymes"/>
    <property type="match status" value="1"/>
</dbReference>
<protein>
    <submittedName>
        <fullName evidence="7">Integrase arm-type DNA-binding domain-containing protein</fullName>
    </submittedName>
</protein>
<dbReference type="Pfam" id="PF22022">
    <property type="entry name" value="Phage_int_M"/>
    <property type="match status" value="1"/>
</dbReference>